<feature type="transmembrane region" description="Helical" evidence="7">
    <location>
        <begin position="612"/>
        <end position="632"/>
    </location>
</feature>
<comment type="similarity">
    <text evidence="2">Belongs to the major facilitator superfamily. Proton-dependent oligopeptide transporter (POT/PTR) (TC 2.A.17) family.</text>
</comment>
<dbReference type="SUPFAM" id="SSF103473">
    <property type="entry name" value="MFS general substrate transporter"/>
    <property type="match status" value="2"/>
</dbReference>
<feature type="transmembrane region" description="Helical" evidence="7">
    <location>
        <begin position="155"/>
        <end position="174"/>
    </location>
</feature>
<dbReference type="PANTHER" id="PTHR11654">
    <property type="entry name" value="OLIGOPEPTIDE TRANSPORTER-RELATED"/>
    <property type="match status" value="1"/>
</dbReference>
<dbReference type="EMBL" id="KQ459252">
    <property type="protein sequence ID" value="KPJ02120.1"/>
    <property type="molecule type" value="Genomic_DNA"/>
</dbReference>
<feature type="transmembrane region" description="Helical" evidence="7">
    <location>
        <begin position="639"/>
        <end position="656"/>
    </location>
</feature>
<evidence type="ECO:0000313" key="8">
    <source>
        <dbReference type="EMBL" id="KPJ02120.1"/>
    </source>
</evidence>
<evidence type="ECO:0000256" key="6">
    <source>
        <dbReference type="ARBA" id="ARBA00023136"/>
    </source>
</evidence>
<evidence type="ECO:0000256" key="4">
    <source>
        <dbReference type="ARBA" id="ARBA00022856"/>
    </source>
</evidence>
<evidence type="ECO:0000256" key="3">
    <source>
        <dbReference type="ARBA" id="ARBA00022692"/>
    </source>
</evidence>
<feature type="transmembrane region" description="Helical" evidence="7">
    <location>
        <begin position="194"/>
        <end position="215"/>
    </location>
</feature>
<keyword evidence="4" id="KW-0571">Peptide transport</keyword>
<keyword evidence="4" id="KW-0653">Protein transport</keyword>
<sequence length="704" mass="80810">MCEIMENNENQRNKRNDHFPKIILLILAAEFCERMSYSGMRVFLTLYLRNKLDYTDDEAKEIYHMFNGMVSLCPVFGGIVADNYLGKYRTILYMMFIYVLGNSLVAVTAIPQLMFPGRLCTLLGLFLIAIGTGGIRPCVTAFGGEQFALPEQERLLTLYFSILYFNLCVGSLIAKTLAPIFRGDVHCFGDKDCYPLAFGAPVIVIIISIVVFVCGRRHYKIKDPKGNIVVDFTKCVYLGLKLKITKRSQNKHSHWLESTRHKYDNKFICDVKRTLSILKLFIVTPIFWSLLEQMGSSWALQASRMDGRLGSYMIKPDQLIVLSPISVMSFIALSQKYLYPCLAKWNLLTNPLNKLKVGGIMAALAFVASASVETYLKTTYPELPQKGFSQLRIFNGNHCNVTIYNEAKNISYTIPTLSQFTNTKINVFNKESVHLNFLSNCSQIKYKELILEENKANSFFLTKNNIYIYDDNIEKSKSGFPIIRFLITDDVKKPIEMYNMKTNNIEVNISTKNINDRWEVFRSKYYIKVGGREILHNIQLESGGVYNIIVAKDTTDYIANVILVTEPNSITILLLIPQFIFLSIAEVMYAVTGSELAFREAPENMKAVVGSIWILMQAFGNILIIIFTRLLVNVQMQTQFIMYATLMFLSMLIFHYQSRNYKFAEKIEDEELQEMKGHSKYNTYEVEYKFNDTNSEELNDLTKQ</sequence>
<dbReference type="Pfam" id="PF00854">
    <property type="entry name" value="PTR2"/>
    <property type="match status" value="2"/>
</dbReference>
<organism evidence="8 9">
    <name type="scientific">Papilio xuthus</name>
    <name type="common">Asian swallowtail butterfly</name>
    <dbReference type="NCBI Taxonomy" id="66420"/>
    <lineage>
        <taxon>Eukaryota</taxon>
        <taxon>Metazoa</taxon>
        <taxon>Ecdysozoa</taxon>
        <taxon>Arthropoda</taxon>
        <taxon>Hexapoda</taxon>
        <taxon>Insecta</taxon>
        <taxon>Pterygota</taxon>
        <taxon>Neoptera</taxon>
        <taxon>Endopterygota</taxon>
        <taxon>Lepidoptera</taxon>
        <taxon>Glossata</taxon>
        <taxon>Ditrysia</taxon>
        <taxon>Papilionoidea</taxon>
        <taxon>Papilionidae</taxon>
        <taxon>Papilioninae</taxon>
        <taxon>Papilio</taxon>
    </lineage>
</organism>
<name>A0A194QAU8_PAPXU</name>
<keyword evidence="3 7" id="KW-0812">Transmembrane</keyword>
<feature type="transmembrane region" description="Helical" evidence="7">
    <location>
        <begin position="572"/>
        <end position="592"/>
    </location>
</feature>
<feature type="transmembrane region" description="Helical" evidence="7">
    <location>
        <begin position="121"/>
        <end position="143"/>
    </location>
</feature>
<keyword evidence="4" id="KW-0813">Transport</keyword>
<dbReference type="GO" id="GO:0022857">
    <property type="term" value="F:transmembrane transporter activity"/>
    <property type="evidence" value="ECO:0007669"/>
    <property type="project" value="InterPro"/>
</dbReference>
<protein>
    <submittedName>
        <fullName evidence="8">Peptide transporter family 1</fullName>
    </submittedName>
</protein>
<dbReference type="GO" id="GO:0015833">
    <property type="term" value="P:peptide transport"/>
    <property type="evidence" value="ECO:0007669"/>
    <property type="project" value="UniProtKB-KW"/>
</dbReference>
<dbReference type="InterPro" id="IPR000109">
    <property type="entry name" value="POT_fam"/>
</dbReference>
<keyword evidence="9" id="KW-1185">Reference proteome</keyword>
<feature type="transmembrane region" description="Helical" evidence="7">
    <location>
        <begin position="92"/>
        <end position="115"/>
    </location>
</feature>
<evidence type="ECO:0000313" key="9">
    <source>
        <dbReference type="Proteomes" id="UP000053268"/>
    </source>
</evidence>
<evidence type="ECO:0000256" key="7">
    <source>
        <dbReference type="SAM" id="Phobius"/>
    </source>
</evidence>
<reference evidence="8 9" key="1">
    <citation type="journal article" date="2015" name="Nat. Commun.">
        <title>Outbred genome sequencing and CRISPR/Cas9 gene editing in butterflies.</title>
        <authorList>
            <person name="Li X."/>
            <person name="Fan D."/>
            <person name="Zhang W."/>
            <person name="Liu G."/>
            <person name="Zhang L."/>
            <person name="Zhao L."/>
            <person name="Fang X."/>
            <person name="Chen L."/>
            <person name="Dong Y."/>
            <person name="Chen Y."/>
            <person name="Ding Y."/>
            <person name="Zhao R."/>
            <person name="Feng M."/>
            <person name="Zhu Y."/>
            <person name="Feng Y."/>
            <person name="Jiang X."/>
            <person name="Zhu D."/>
            <person name="Xiang H."/>
            <person name="Feng X."/>
            <person name="Li S."/>
            <person name="Wang J."/>
            <person name="Zhang G."/>
            <person name="Kronforst M.R."/>
            <person name="Wang W."/>
        </authorList>
    </citation>
    <scope>NUCLEOTIDE SEQUENCE [LARGE SCALE GENOMIC DNA]</scope>
    <source>
        <strain evidence="8">Ya'a_city_454_Px</strain>
        <tissue evidence="8">Whole body</tissue>
    </source>
</reference>
<dbReference type="AlphaFoldDB" id="A0A194QAU8"/>
<dbReference type="InterPro" id="IPR036259">
    <property type="entry name" value="MFS_trans_sf"/>
</dbReference>
<evidence type="ECO:0000256" key="2">
    <source>
        <dbReference type="ARBA" id="ARBA00005982"/>
    </source>
</evidence>
<dbReference type="Gene3D" id="1.20.1250.20">
    <property type="entry name" value="MFS general substrate transporter like domains"/>
    <property type="match status" value="2"/>
</dbReference>
<proteinExistence type="inferred from homology"/>
<dbReference type="Proteomes" id="UP000053268">
    <property type="component" value="Unassembled WGS sequence"/>
</dbReference>
<keyword evidence="5 7" id="KW-1133">Transmembrane helix</keyword>
<evidence type="ECO:0000256" key="5">
    <source>
        <dbReference type="ARBA" id="ARBA00022989"/>
    </source>
</evidence>
<evidence type="ECO:0000256" key="1">
    <source>
        <dbReference type="ARBA" id="ARBA00004141"/>
    </source>
</evidence>
<gene>
    <name evidence="8" type="ORF">RR46_03395</name>
</gene>
<dbReference type="GO" id="GO:0016020">
    <property type="term" value="C:membrane"/>
    <property type="evidence" value="ECO:0007669"/>
    <property type="project" value="UniProtKB-SubCell"/>
</dbReference>
<keyword evidence="6 7" id="KW-0472">Membrane</keyword>
<accession>A0A194QAU8</accession>
<comment type="subcellular location">
    <subcellularLocation>
        <location evidence="1">Membrane</location>
        <topology evidence="1">Multi-pass membrane protein</topology>
    </subcellularLocation>
</comment>